<dbReference type="PANTHER" id="PTHR43280">
    <property type="entry name" value="ARAC-FAMILY TRANSCRIPTIONAL REGULATOR"/>
    <property type="match status" value="1"/>
</dbReference>
<evidence type="ECO:0000256" key="3">
    <source>
        <dbReference type="ARBA" id="ARBA00023163"/>
    </source>
</evidence>
<dbReference type="InterPro" id="IPR018060">
    <property type="entry name" value="HTH_AraC"/>
</dbReference>
<dbReference type="PROSITE" id="PS00041">
    <property type="entry name" value="HTH_ARAC_FAMILY_1"/>
    <property type="match status" value="1"/>
</dbReference>
<dbReference type="GO" id="GO:0003700">
    <property type="term" value="F:DNA-binding transcription factor activity"/>
    <property type="evidence" value="ECO:0007669"/>
    <property type="project" value="InterPro"/>
</dbReference>
<dbReference type="SMART" id="SM00342">
    <property type="entry name" value="HTH_ARAC"/>
    <property type="match status" value="1"/>
</dbReference>
<keyword evidence="1" id="KW-0805">Transcription regulation</keyword>
<dbReference type="InterPro" id="IPR009057">
    <property type="entry name" value="Homeodomain-like_sf"/>
</dbReference>
<evidence type="ECO:0000313" key="6">
    <source>
        <dbReference type="Proteomes" id="UP000199701"/>
    </source>
</evidence>
<accession>A0A1I0NPS1</accession>
<evidence type="ECO:0000313" key="5">
    <source>
        <dbReference type="EMBL" id="SEW03402.1"/>
    </source>
</evidence>
<reference evidence="5 6" key="1">
    <citation type="submission" date="2016-10" db="EMBL/GenBank/DDBJ databases">
        <authorList>
            <person name="de Groot N.N."/>
        </authorList>
    </citation>
    <scope>NUCLEOTIDE SEQUENCE [LARGE SCALE GENOMIC DNA]</scope>
    <source>
        <strain evidence="5 6">DSM 9179</strain>
    </source>
</reference>
<feature type="domain" description="HTH araC/xylS-type" evidence="4">
    <location>
        <begin position="157"/>
        <end position="258"/>
    </location>
</feature>
<dbReference type="InterPro" id="IPR020449">
    <property type="entry name" value="Tscrpt_reg_AraC-type_HTH"/>
</dbReference>
<evidence type="ECO:0000256" key="2">
    <source>
        <dbReference type="ARBA" id="ARBA00023125"/>
    </source>
</evidence>
<evidence type="ECO:0000259" key="4">
    <source>
        <dbReference type="PROSITE" id="PS01124"/>
    </source>
</evidence>
<gene>
    <name evidence="5" type="ORF">SAMN05421659_103277</name>
</gene>
<dbReference type="PROSITE" id="PS01124">
    <property type="entry name" value="HTH_ARAC_FAMILY_2"/>
    <property type="match status" value="1"/>
</dbReference>
<dbReference type="Proteomes" id="UP000199701">
    <property type="component" value="Unassembled WGS sequence"/>
</dbReference>
<keyword evidence="6" id="KW-1185">Reference proteome</keyword>
<organism evidence="5 6">
    <name type="scientific">[Clostridium] fimetarium</name>
    <dbReference type="NCBI Taxonomy" id="99656"/>
    <lineage>
        <taxon>Bacteria</taxon>
        <taxon>Bacillati</taxon>
        <taxon>Bacillota</taxon>
        <taxon>Clostridia</taxon>
        <taxon>Lachnospirales</taxon>
        <taxon>Lachnospiraceae</taxon>
    </lineage>
</organism>
<dbReference type="EMBL" id="FOJI01000003">
    <property type="protein sequence ID" value="SEW03402.1"/>
    <property type="molecule type" value="Genomic_DNA"/>
</dbReference>
<keyword evidence="3" id="KW-0804">Transcription</keyword>
<dbReference type="SUPFAM" id="SSF46689">
    <property type="entry name" value="Homeodomain-like"/>
    <property type="match status" value="1"/>
</dbReference>
<dbReference type="RefSeq" id="WP_170841314.1">
    <property type="nucleotide sequence ID" value="NZ_FOJI01000003.1"/>
</dbReference>
<dbReference type="SUPFAM" id="SSF51215">
    <property type="entry name" value="Regulatory protein AraC"/>
    <property type="match status" value="1"/>
</dbReference>
<dbReference type="STRING" id="99656.SAMN05421659_103277"/>
<dbReference type="Gene3D" id="1.10.10.60">
    <property type="entry name" value="Homeodomain-like"/>
    <property type="match status" value="1"/>
</dbReference>
<dbReference type="AlphaFoldDB" id="A0A1I0NPS1"/>
<dbReference type="GO" id="GO:0043565">
    <property type="term" value="F:sequence-specific DNA binding"/>
    <property type="evidence" value="ECO:0007669"/>
    <property type="project" value="InterPro"/>
</dbReference>
<protein>
    <submittedName>
        <fullName evidence="5">AraC family transcriptional regulator, arabinose operon regulatory protein</fullName>
    </submittedName>
</protein>
<evidence type="ECO:0000256" key="1">
    <source>
        <dbReference type="ARBA" id="ARBA00023015"/>
    </source>
</evidence>
<proteinExistence type="predicted"/>
<dbReference type="PANTHER" id="PTHR43280:SF2">
    <property type="entry name" value="HTH-TYPE TRANSCRIPTIONAL REGULATOR EXSA"/>
    <property type="match status" value="1"/>
</dbReference>
<dbReference type="Pfam" id="PF12833">
    <property type="entry name" value="HTH_18"/>
    <property type="match status" value="1"/>
</dbReference>
<dbReference type="PRINTS" id="PR00032">
    <property type="entry name" value="HTHARAC"/>
</dbReference>
<keyword evidence="2" id="KW-0238">DNA-binding</keyword>
<name>A0A1I0NPS1_9FIRM</name>
<sequence>MLRLIRIGYNIIHQHGITIDRPFGSGDYLFLLFRSKMELKLQGKKVIADKNTYIIFKKGSYHFYKDFEQPMIHDWFHFDGDDIEPFFNKLNLPFDTIINAHNPFFISRKVQDIQLEQVQNGTFKNEIIDATIRCLFMKLSDIRNNIEPHNNISKYYNQFVELRNEIYNAPQINYSIDSLALSVNMSRSYFQHIYKQIFGISTVNDIINNRLEYGMYLLGNTAYTISDISELCGYTNDVHFMRQFKRIINVTPSEYRLNYRNK</sequence>
<dbReference type="InterPro" id="IPR037923">
    <property type="entry name" value="HTH-like"/>
</dbReference>
<dbReference type="InterPro" id="IPR018062">
    <property type="entry name" value="HTH_AraC-typ_CS"/>
</dbReference>